<dbReference type="SMART" id="SM00835">
    <property type="entry name" value="Cupin_1"/>
    <property type="match status" value="1"/>
</dbReference>
<comment type="caution">
    <text evidence="2">The sequence shown here is derived from an EMBL/GenBank/DDBJ whole genome shotgun (WGS) entry which is preliminary data.</text>
</comment>
<dbReference type="PANTHER" id="PTHR36448">
    <property type="entry name" value="BLR7373 PROTEIN"/>
    <property type="match status" value="1"/>
</dbReference>
<evidence type="ECO:0000313" key="3">
    <source>
        <dbReference type="Proteomes" id="UP000295244"/>
    </source>
</evidence>
<dbReference type="Gene3D" id="2.60.120.10">
    <property type="entry name" value="Jelly Rolls"/>
    <property type="match status" value="1"/>
</dbReference>
<dbReference type="InterPro" id="IPR006045">
    <property type="entry name" value="Cupin_1"/>
</dbReference>
<dbReference type="SUPFAM" id="SSF51182">
    <property type="entry name" value="RmlC-like cupins"/>
    <property type="match status" value="1"/>
</dbReference>
<protein>
    <submittedName>
        <fullName evidence="2">Cupin domain-containing protein</fullName>
    </submittedName>
</protein>
<evidence type="ECO:0000313" key="2">
    <source>
        <dbReference type="EMBL" id="TCJ18118.1"/>
    </source>
</evidence>
<name>A0A4R1BLG7_9ACTN</name>
<dbReference type="EMBL" id="SKBU01000013">
    <property type="protein sequence ID" value="TCJ18118.1"/>
    <property type="molecule type" value="Genomic_DNA"/>
</dbReference>
<reference evidence="2 3" key="1">
    <citation type="submission" date="2019-03" db="EMBL/GenBank/DDBJ databases">
        <title>Whole genome sequence of a novel Rubrobacter taiwanensis strain, isolated from Yellowstone National Park.</title>
        <authorList>
            <person name="Freed S."/>
            <person name="Ramaley R.F."/>
            <person name="Kyndt J.A."/>
        </authorList>
    </citation>
    <scope>NUCLEOTIDE SEQUENCE [LARGE SCALE GENOMIC DNA]</scope>
    <source>
        <strain evidence="2 3">Yellowstone</strain>
    </source>
</reference>
<dbReference type="CDD" id="cd02219">
    <property type="entry name" value="cupin_YjlB-like"/>
    <property type="match status" value="1"/>
</dbReference>
<keyword evidence="3" id="KW-1185">Reference proteome</keyword>
<dbReference type="InterPro" id="IPR013096">
    <property type="entry name" value="Cupin_2"/>
</dbReference>
<dbReference type="PANTHER" id="PTHR36448:SF2">
    <property type="entry name" value="CUPIN TYPE-1 DOMAIN-CONTAINING PROTEIN"/>
    <property type="match status" value="1"/>
</dbReference>
<evidence type="ECO:0000259" key="1">
    <source>
        <dbReference type="SMART" id="SM00835"/>
    </source>
</evidence>
<dbReference type="InterPro" id="IPR014710">
    <property type="entry name" value="RmlC-like_jellyroll"/>
</dbReference>
<proteinExistence type="predicted"/>
<dbReference type="InterPro" id="IPR014500">
    <property type="entry name" value="UCP019307_cupin"/>
</dbReference>
<dbReference type="PIRSF" id="PIRSF019307">
    <property type="entry name" value="UCP019307"/>
    <property type="match status" value="1"/>
</dbReference>
<dbReference type="OrthoDB" id="9794183at2"/>
<dbReference type="RefSeq" id="WP_132690273.1">
    <property type="nucleotide sequence ID" value="NZ_SKBU01000013.1"/>
</dbReference>
<dbReference type="Proteomes" id="UP000295244">
    <property type="component" value="Unassembled WGS sequence"/>
</dbReference>
<dbReference type="AlphaFoldDB" id="A0A4R1BLG7"/>
<gene>
    <name evidence="2" type="ORF">E0L93_06800</name>
</gene>
<dbReference type="InterPro" id="IPR011051">
    <property type="entry name" value="RmlC_Cupin_sf"/>
</dbReference>
<feature type="domain" description="Cupin type-1" evidence="1">
    <location>
        <begin position="37"/>
        <end position="156"/>
    </location>
</feature>
<organism evidence="2 3">
    <name type="scientific">Rubrobacter taiwanensis</name>
    <dbReference type="NCBI Taxonomy" id="185139"/>
    <lineage>
        <taxon>Bacteria</taxon>
        <taxon>Bacillati</taxon>
        <taxon>Actinomycetota</taxon>
        <taxon>Rubrobacteria</taxon>
        <taxon>Rubrobacterales</taxon>
        <taxon>Rubrobacteraceae</taxon>
        <taxon>Rubrobacter</taxon>
    </lineage>
</organism>
<dbReference type="Pfam" id="PF07883">
    <property type="entry name" value="Cupin_2"/>
    <property type="match status" value="1"/>
</dbReference>
<accession>A0A4R1BLG7</accession>
<dbReference type="InterPro" id="IPR047121">
    <property type="entry name" value="YjiB-like"/>
</dbReference>
<sequence>MSRSPDVEAHLFEDDGRIPNNPRLPLLLYRRALPASEGLRPECEKLFRDNGWGGIWVNGVFPYHHYHSTAHEALGVVRGSARITFGGESGVTVEVAAGDVAVIPAGVGHCNAGSSGDFTVVGAYPRGQSWDLRTGEPGERPEVLENIRRVPLPETDPLFGENGPLAEHWRMS</sequence>